<dbReference type="WBParaSite" id="MCU_012590-RA">
    <property type="protein sequence ID" value="MCU_012590-RA"/>
    <property type="gene ID" value="MCU_012590"/>
</dbReference>
<dbReference type="AlphaFoldDB" id="A0A5K3G3A4"/>
<protein>
    <submittedName>
        <fullName evidence="1">Uncharacterized protein</fullName>
    </submittedName>
</protein>
<reference evidence="1" key="1">
    <citation type="submission" date="2019-11" db="UniProtKB">
        <authorList>
            <consortium name="WormBaseParasite"/>
        </authorList>
    </citation>
    <scope>IDENTIFICATION</scope>
</reference>
<sequence>MIRICLTVEEFETNVAGEGSVPVGDVDSGSGIVTRFIRQQCYRKSAKLYFISDASVKAGVVDSEKSVVASSQHDPIGVTLETMPLITPNTGQVVHIDKPKTETTGGDRVNCSSVKDTSRRYQHTGFQMSGSKSHGCLWILPSS</sequence>
<proteinExistence type="predicted"/>
<name>A0A5K3G3A4_MESCO</name>
<organism evidence="1">
    <name type="scientific">Mesocestoides corti</name>
    <name type="common">Flatworm</name>
    <dbReference type="NCBI Taxonomy" id="53468"/>
    <lineage>
        <taxon>Eukaryota</taxon>
        <taxon>Metazoa</taxon>
        <taxon>Spiralia</taxon>
        <taxon>Lophotrochozoa</taxon>
        <taxon>Platyhelminthes</taxon>
        <taxon>Cestoda</taxon>
        <taxon>Eucestoda</taxon>
        <taxon>Cyclophyllidea</taxon>
        <taxon>Mesocestoididae</taxon>
        <taxon>Mesocestoides</taxon>
    </lineage>
</organism>
<evidence type="ECO:0000313" key="1">
    <source>
        <dbReference type="WBParaSite" id="MCU_012590-RA"/>
    </source>
</evidence>
<accession>A0A5K3G3A4</accession>